<dbReference type="InterPro" id="IPR052127">
    <property type="entry name" value="STE12_transcription_factor"/>
</dbReference>
<feature type="compositionally biased region" description="Low complexity" evidence="6">
    <location>
        <begin position="1"/>
        <end position="20"/>
    </location>
</feature>
<name>A0A2H9TPR6_9FUNG</name>
<dbReference type="InterPro" id="IPR003120">
    <property type="entry name" value="Ste12"/>
</dbReference>
<keyword evidence="4" id="KW-0539">Nucleus</keyword>
<accession>A0A2H9TPR6</accession>
<dbReference type="Pfam" id="PF02200">
    <property type="entry name" value="STE"/>
    <property type="match status" value="1"/>
</dbReference>
<comment type="caution">
    <text evidence="7">The sequence shown here is derived from an EMBL/GenBank/DDBJ whole genome shotgun (WGS) entry which is preliminary data.</text>
</comment>
<evidence type="ECO:0000256" key="1">
    <source>
        <dbReference type="ARBA" id="ARBA00004123"/>
    </source>
</evidence>
<reference evidence="7 8" key="1">
    <citation type="submission" date="2016-10" db="EMBL/GenBank/DDBJ databases">
        <title>The genome of Paramicrosporidium saccamoebae is the missing link in understanding Cryptomycota and Microsporidia evolution.</title>
        <authorList>
            <person name="Quandt C.A."/>
            <person name="Beaudet D."/>
            <person name="Corsaro D."/>
            <person name="Michel R."/>
            <person name="Corradi N."/>
            <person name="James T."/>
        </authorList>
    </citation>
    <scope>NUCLEOTIDE SEQUENCE [LARGE SCALE GENOMIC DNA]</scope>
    <source>
        <strain evidence="7 8">KSL3</strain>
    </source>
</reference>
<dbReference type="Proteomes" id="UP000240830">
    <property type="component" value="Unassembled WGS sequence"/>
</dbReference>
<dbReference type="STRING" id="1246581.A0A2H9TPR6"/>
<evidence type="ECO:0000256" key="3">
    <source>
        <dbReference type="ARBA" id="ARBA00023163"/>
    </source>
</evidence>
<proteinExistence type="inferred from homology"/>
<evidence type="ECO:0000256" key="4">
    <source>
        <dbReference type="ARBA" id="ARBA00023242"/>
    </source>
</evidence>
<sequence>MSTPAAFPASGASTAPTTPTDKNPMITELRNFLGNAPMTMPTDHDPAVRKFKMSNGEEISCVLYNRRFFITGTDVVKILIFRFQQLGRGILNPKKFEEGVFSDLRNLKPGTEAVLEEPRSEFLEFLHKHGCIRTQKKQKVFFWNKVPHDDLFREALERNLKRVTNVVSWAQLMNSPDVMKQYMMMQAAANGQMMMGMPMMPNQMMPPQYMQYPMVHPNMVPPAEIPVERTHPRRTISLSAVDFTSKNPHSMLNVGTAGGMGNMGGMGDMGNLGMPDISSALSSPLFSPDMEVDENYFDVPDTPTESKLSAEPITATSLTVAPSDLMRNDSSLPSTEEKLDVEMLNELEALGTPPELILDPTLGADLTSSDLLNDLWPGEKSSTMNAPLWDDLSMLMPNIEPNLRGSE</sequence>
<comment type="similarity">
    <text evidence="5">Belongs to the STE12 transcription factor family.</text>
</comment>
<dbReference type="SMART" id="SM00424">
    <property type="entry name" value="STE"/>
    <property type="match status" value="1"/>
</dbReference>
<dbReference type="GO" id="GO:1990527">
    <property type="term" value="C:Tec1p-Ste12p-Dig1p complex"/>
    <property type="evidence" value="ECO:0007669"/>
    <property type="project" value="TreeGrafter"/>
</dbReference>
<keyword evidence="2" id="KW-0805">Transcription regulation</keyword>
<dbReference type="GO" id="GO:0005634">
    <property type="term" value="C:nucleus"/>
    <property type="evidence" value="ECO:0007669"/>
    <property type="project" value="UniProtKB-SubCell"/>
</dbReference>
<feature type="region of interest" description="Disordered" evidence="6">
    <location>
        <begin position="1"/>
        <end position="24"/>
    </location>
</feature>
<dbReference type="EMBL" id="MTSL01000041">
    <property type="protein sequence ID" value="PJF19743.1"/>
    <property type="molecule type" value="Genomic_DNA"/>
</dbReference>
<dbReference type="GO" id="GO:1990526">
    <property type="term" value="C:Ste12p-Dig1p-Dig2p complex"/>
    <property type="evidence" value="ECO:0007669"/>
    <property type="project" value="TreeGrafter"/>
</dbReference>
<evidence type="ECO:0000256" key="2">
    <source>
        <dbReference type="ARBA" id="ARBA00023015"/>
    </source>
</evidence>
<keyword evidence="3" id="KW-0804">Transcription</keyword>
<dbReference type="OrthoDB" id="1095242at2759"/>
<evidence type="ECO:0000256" key="6">
    <source>
        <dbReference type="SAM" id="MobiDB-lite"/>
    </source>
</evidence>
<gene>
    <name evidence="7" type="ORF">PSACC_00396</name>
</gene>
<protein>
    <submittedName>
        <fullName evidence="7">Uncharacterized protein</fullName>
    </submittedName>
</protein>
<evidence type="ECO:0000313" key="7">
    <source>
        <dbReference type="EMBL" id="PJF19743.1"/>
    </source>
</evidence>
<dbReference type="PANTHER" id="PTHR47427:SF1">
    <property type="entry name" value="PROTEIN STE12"/>
    <property type="match status" value="1"/>
</dbReference>
<evidence type="ECO:0000313" key="8">
    <source>
        <dbReference type="Proteomes" id="UP000240830"/>
    </source>
</evidence>
<comment type="subcellular location">
    <subcellularLocation>
        <location evidence="1">Nucleus</location>
    </subcellularLocation>
</comment>
<dbReference type="PANTHER" id="PTHR47427">
    <property type="entry name" value="PROTEIN STE12"/>
    <property type="match status" value="1"/>
</dbReference>
<dbReference type="GO" id="GO:0003700">
    <property type="term" value="F:DNA-binding transcription factor activity"/>
    <property type="evidence" value="ECO:0007669"/>
    <property type="project" value="InterPro"/>
</dbReference>
<dbReference type="AlphaFoldDB" id="A0A2H9TPR6"/>
<evidence type="ECO:0000256" key="5">
    <source>
        <dbReference type="ARBA" id="ARBA00024345"/>
    </source>
</evidence>
<organism evidence="7 8">
    <name type="scientific">Paramicrosporidium saccamoebae</name>
    <dbReference type="NCBI Taxonomy" id="1246581"/>
    <lineage>
        <taxon>Eukaryota</taxon>
        <taxon>Fungi</taxon>
        <taxon>Fungi incertae sedis</taxon>
        <taxon>Cryptomycota</taxon>
        <taxon>Cryptomycota incertae sedis</taxon>
        <taxon>Paramicrosporidium</taxon>
    </lineage>
</organism>
<keyword evidence="8" id="KW-1185">Reference proteome</keyword>